<dbReference type="EMBL" id="CH964272">
    <property type="protein sequence ID" value="KRG00138.1"/>
    <property type="molecule type" value="Genomic_DNA"/>
</dbReference>
<dbReference type="InParanoid" id="A0A0Q9X2L0"/>
<keyword evidence="9" id="KW-1185">Reference proteome</keyword>
<dbReference type="PRINTS" id="PR00722">
    <property type="entry name" value="CHYMOTRYPSIN"/>
</dbReference>
<reference evidence="8 9" key="1">
    <citation type="journal article" date="2007" name="Nature">
        <title>Evolution of genes and genomes on the Drosophila phylogeny.</title>
        <authorList>
            <consortium name="Drosophila 12 Genomes Consortium"/>
            <person name="Clark A.G."/>
            <person name="Eisen M.B."/>
            <person name="Smith D.R."/>
            <person name="Bergman C.M."/>
            <person name="Oliver B."/>
            <person name="Markow T.A."/>
            <person name="Kaufman T.C."/>
            <person name="Kellis M."/>
            <person name="Gelbart W."/>
            <person name="Iyer V.N."/>
            <person name="Pollard D.A."/>
            <person name="Sackton T.B."/>
            <person name="Larracuente A.M."/>
            <person name="Singh N.D."/>
            <person name="Abad J.P."/>
            <person name="Abt D.N."/>
            <person name="Adryan B."/>
            <person name="Aguade M."/>
            <person name="Akashi H."/>
            <person name="Anderson W.W."/>
            <person name="Aquadro C.F."/>
            <person name="Ardell D.H."/>
            <person name="Arguello R."/>
            <person name="Artieri C.G."/>
            <person name="Barbash D.A."/>
            <person name="Barker D."/>
            <person name="Barsanti P."/>
            <person name="Batterham P."/>
            <person name="Batzoglou S."/>
            <person name="Begun D."/>
            <person name="Bhutkar A."/>
            <person name="Blanco E."/>
            <person name="Bosak S.A."/>
            <person name="Bradley R.K."/>
            <person name="Brand A.D."/>
            <person name="Brent M.R."/>
            <person name="Brooks A.N."/>
            <person name="Brown R.H."/>
            <person name="Butlin R.K."/>
            <person name="Caggese C."/>
            <person name="Calvi B.R."/>
            <person name="Bernardo de Carvalho A."/>
            <person name="Caspi A."/>
            <person name="Castrezana S."/>
            <person name="Celniker S.E."/>
            <person name="Chang J.L."/>
            <person name="Chapple C."/>
            <person name="Chatterji S."/>
            <person name="Chinwalla A."/>
            <person name="Civetta A."/>
            <person name="Clifton S.W."/>
            <person name="Comeron J.M."/>
            <person name="Costello J.C."/>
            <person name="Coyne J.A."/>
            <person name="Daub J."/>
            <person name="David R.G."/>
            <person name="Delcher A.L."/>
            <person name="Delehaunty K."/>
            <person name="Do C.B."/>
            <person name="Ebling H."/>
            <person name="Edwards K."/>
            <person name="Eickbush T."/>
            <person name="Evans J.D."/>
            <person name="Filipski A."/>
            <person name="Findeiss S."/>
            <person name="Freyhult E."/>
            <person name="Fulton L."/>
            <person name="Fulton R."/>
            <person name="Garcia A.C."/>
            <person name="Gardiner A."/>
            <person name="Garfield D.A."/>
            <person name="Garvin B.E."/>
            <person name="Gibson G."/>
            <person name="Gilbert D."/>
            <person name="Gnerre S."/>
            <person name="Godfrey J."/>
            <person name="Good R."/>
            <person name="Gotea V."/>
            <person name="Gravely B."/>
            <person name="Greenberg A.J."/>
            <person name="Griffiths-Jones S."/>
            <person name="Gross S."/>
            <person name="Guigo R."/>
            <person name="Gustafson E.A."/>
            <person name="Haerty W."/>
            <person name="Hahn M.W."/>
            <person name="Halligan D.L."/>
            <person name="Halpern A.L."/>
            <person name="Halter G.M."/>
            <person name="Han M.V."/>
            <person name="Heger A."/>
            <person name="Hillier L."/>
            <person name="Hinrichs A.S."/>
            <person name="Holmes I."/>
            <person name="Hoskins R.A."/>
            <person name="Hubisz M.J."/>
            <person name="Hultmark D."/>
            <person name="Huntley M.A."/>
            <person name="Jaffe D.B."/>
            <person name="Jagadeeshan S."/>
            <person name="Jeck W.R."/>
            <person name="Johnson J."/>
            <person name="Jones C.D."/>
            <person name="Jordan W.C."/>
            <person name="Karpen G.H."/>
            <person name="Kataoka E."/>
            <person name="Keightley P.D."/>
            <person name="Kheradpour P."/>
            <person name="Kirkness E.F."/>
            <person name="Koerich L.B."/>
            <person name="Kristiansen K."/>
            <person name="Kudrna D."/>
            <person name="Kulathinal R.J."/>
            <person name="Kumar S."/>
            <person name="Kwok R."/>
            <person name="Lander E."/>
            <person name="Langley C.H."/>
            <person name="Lapoint R."/>
            <person name="Lazzaro B.P."/>
            <person name="Lee S.J."/>
            <person name="Levesque L."/>
            <person name="Li R."/>
            <person name="Lin C.F."/>
            <person name="Lin M.F."/>
            <person name="Lindblad-Toh K."/>
            <person name="Llopart A."/>
            <person name="Long M."/>
            <person name="Low L."/>
            <person name="Lozovsky E."/>
            <person name="Lu J."/>
            <person name="Luo M."/>
            <person name="Machado C.A."/>
            <person name="Makalowski W."/>
            <person name="Marzo M."/>
            <person name="Matsuda M."/>
            <person name="Matzkin L."/>
            <person name="McAllister B."/>
            <person name="McBride C.S."/>
            <person name="McKernan B."/>
            <person name="McKernan K."/>
            <person name="Mendez-Lago M."/>
            <person name="Minx P."/>
            <person name="Mollenhauer M.U."/>
            <person name="Montooth K."/>
            <person name="Mount S.M."/>
            <person name="Mu X."/>
            <person name="Myers E."/>
            <person name="Negre B."/>
            <person name="Newfeld S."/>
            <person name="Nielsen R."/>
            <person name="Noor M.A."/>
            <person name="O'Grady P."/>
            <person name="Pachter L."/>
            <person name="Papaceit M."/>
            <person name="Parisi M.J."/>
            <person name="Parisi M."/>
            <person name="Parts L."/>
            <person name="Pedersen J.S."/>
            <person name="Pesole G."/>
            <person name="Phillippy A.M."/>
            <person name="Ponting C.P."/>
            <person name="Pop M."/>
            <person name="Porcelli D."/>
            <person name="Powell J.R."/>
            <person name="Prohaska S."/>
            <person name="Pruitt K."/>
            <person name="Puig M."/>
            <person name="Quesneville H."/>
            <person name="Ram K.R."/>
            <person name="Rand D."/>
            <person name="Rasmussen M.D."/>
            <person name="Reed L.K."/>
            <person name="Reenan R."/>
            <person name="Reily A."/>
            <person name="Remington K.A."/>
            <person name="Rieger T.T."/>
            <person name="Ritchie M.G."/>
            <person name="Robin C."/>
            <person name="Rogers Y.H."/>
            <person name="Rohde C."/>
            <person name="Rozas J."/>
            <person name="Rubenfield M.J."/>
            <person name="Ruiz A."/>
            <person name="Russo S."/>
            <person name="Salzberg S.L."/>
            <person name="Sanchez-Gracia A."/>
            <person name="Saranga D.J."/>
            <person name="Sato H."/>
            <person name="Schaeffer S.W."/>
            <person name="Schatz M.C."/>
            <person name="Schlenke T."/>
            <person name="Schwartz R."/>
            <person name="Segarra C."/>
            <person name="Singh R.S."/>
            <person name="Sirot L."/>
            <person name="Sirota M."/>
            <person name="Sisneros N.B."/>
            <person name="Smith C.D."/>
            <person name="Smith T.F."/>
            <person name="Spieth J."/>
            <person name="Stage D.E."/>
            <person name="Stark A."/>
            <person name="Stephan W."/>
            <person name="Strausberg R.L."/>
            <person name="Strempel S."/>
            <person name="Sturgill D."/>
            <person name="Sutton G."/>
            <person name="Sutton G.G."/>
            <person name="Tao W."/>
            <person name="Teichmann S."/>
            <person name="Tobari Y.N."/>
            <person name="Tomimura Y."/>
            <person name="Tsolas J.M."/>
            <person name="Valente V.L."/>
            <person name="Venter E."/>
            <person name="Venter J.C."/>
            <person name="Vicario S."/>
            <person name="Vieira F.G."/>
            <person name="Vilella A.J."/>
            <person name="Villasante A."/>
            <person name="Walenz B."/>
            <person name="Wang J."/>
            <person name="Wasserman M."/>
            <person name="Watts T."/>
            <person name="Wilson D."/>
            <person name="Wilson R.K."/>
            <person name="Wing R.A."/>
            <person name="Wolfner M.F."/>
            <person name="Wong A."/>
            <person name="Wong G.K."/>
            <person name="Wu C.I."/>
            <person name="Wu G."/>
            <person name="Yamamoto D."/>
            <person name="Yang H.P."/>
            <person name="Yang S.P."/>
            <person name="Yorke J.A."/>
            <person name="Yoshida K."/>
            <person name="Zdobnov E."/>
            <person name="Zhang P."/>
            <person name="Zhang Y."/>
            <person name="Zimin A.V."/>
            <person name="Baldwin J."/>
            <person name="Abdouelleil A."/>
            <person name="Abdulkadir J."/>
            <person name="Abebe A."/>
            <person name="Abera B."/>
            <person name="Abreu J."/>
            <person name="Acer S.C."/>
            <person name="Aftuck L."/>
            <person name="Alexander A."/>
            <person name="An P."/>
            <person name="Anderson E."/>
            <person name="Anderson S."/>
            <person name="Arachi H."/>
            <person name="Azer M."/>
            <person name="Bachantsang P."/>
            <person name="Barry A."/>
            <person name="Bayul T."/>
            <person name="Berlin A."/>
            <person name="Bessette D."/>
            <person name="Bloom T."/>
            <person name="Blye J."/>
            <person name="Boguslavskiy L."/>
            <person name="Bonnet C."/>
            <person name="Boukhgalter B."/>
            <person name="Bourzgui I."/>
            <person name="Brown A."/>
            <person name="Cahill P."/>
            <person name="Channer S."/>
            <person name="Cheshatsang Y."/>
            <person name="Chuda L."/>
            <person name="Citroen M."/>
            <person name="Collymore A."/>
            <person name="Cooke P."/>
            <person name="Costello M."/>
            <person name="D'Aco K."/>
            <person name="Daza R."/>
            <person name="De Haan G."/>
            <person name="DeGray S."/>
            <person name="DeMaso C."/>
            <person name="Dhargay N."/>
            <person name="Dooley K."/>
            <person name="Dooley E."/>
            <person name="Doricent M."/>
            <person name="Dorje P."/>
            <person name="Dorjee K."/>
            <person name="Dupes A."/>
            <person name="Elong R."/>
            <person name="Falk J."/>
            <person name="Farina A."/>
            <person name="Faro S."/>
            <person name="Ferguson D."/>
            <person name="Fisher S."/>
            <person name="Foley C.D."/>
            <person name="Franke A."/>
            <person name="Friedrich D."/>
            <person name="Gadbois L."/>
            <person name="Gearin G."/>
            <person name="Gearin C.R."/>
            <person name="Giannoukos G."/>
            <person name="Goode T."/>
            <person name="Graham J."/>
            <person name="Grandbois E."/>
            <person name="Grewal S."/>
            <person name="Gyaltsen K."/>
            <person name="Hafez N."/>
            <person name="Hagos B."/>
            <person name="Hall J."/>
            <person name="Henson C."/>
            <person name="Hollinger A."/>
            <person name="Honan T."/>
            <person name="Huard M.D."/>
            <person name="Hughes L."/>
            <person name="Hurhula B."/>
            <person name="Husby M.E."/>
            <person name="Kamat A."/>
            <person name="Kanga B."/>
            <person name="Kashin S."/>
            <person name="Khazanovich D."/>
            <person name="Kisner P."/>
            <person name="Lance K."/>
            <person name="Lara M."/>
            <person name="Lee W."/>
            <person name="Lennon N."/>
            <person name="Letendre F."/>
            <person name="LeVine R."/>
            <person name="Lipovsky A."/>
            <person name="Liu X."/>
            <person name="Liu J."/>
            <person name="Liu S."/>
            <person name="Lokyitsang T."/>
            <person name="Lokyitsang Y."/>
            <person name="Lubonja R."/>
            <person name="Lui A."/>
            <person name="MacDonald P."/>
            <person name="Magnisalis V."/>
            <person name="Maru K."/>
            <person name="Matthews C."/>
            <person name="McCusker W."/>
            <person name="McDonough S."/>
            <person name="Mehta T."/>
            <person name="Meldrim J."/>
            <person name="Meneus L."/>
            <person name="Mihai O."/>
            <person name="Mihalev A."/>
            <person name="Mihova T."/>
            <person name="Mittelman R."/>
            <person name="Mlenga V."/>
            <person name="Montmayeur A."/>
            <person name="Mulrain L."/>
            <person name="Navidi A."/>
            <person name="Naylor J."/>
            <person name="Negash T."/>
            <person name="Nguyen T."/>
            <person name="Nguyen N."/>
            <person name="Nicol R."/>
            <person name="Norbu C."/>
            <person name="Norbu N."/>
            <person name="Novod N."/>
            <person name="O'Neill B."/>
            <person name="Osman S."/>
            <person name="Markiewicz E."/>
            <person name="Oyono O.L."/>
            <person name="Patti C."/>
            <person name="Phunkhang P."/>
            <person name="Pierre F."/>
            <person name="Priest M."/>
            <person name="Raghuraman S."/>
            <person name="Rege F."/>
            <person name="Reyes R."/>
            <person name="Rise C."/>
            <person name="Rogov P."/>
            <person name="Ross K."/>
            <person name="Ryan E."/>
            <person name="Settipalli S."/>
            <person name="Shea T."/>
            <person name="Sherpa N."/>
            <person name="Shi L."/>
            <person name="Shih D."/>
            <person name="Sparrow T."/>
            <person name="Spaulding J."/>
            <person name="Stalker J."/>
            <person name="Stange-Thomann N."/>
            <person name="Stavropoulos S."/>
            <person name="Stone C."/>
            <person name="Strader C."/>
            <person name="Tesfaye S."/>
            <person name="Thomson T."/>
            <person name="Thoulutsang Y."/>
            <person name="Thoulutsang D."/>
            <person name="Topham K."/>
            <person name="Topping I."/>
            <person name="Tsamla T."/>
            <person name="Vassiliev H."/>
            <person name="Vo A."/>
            <person name="Wangchuk T."/>
            <person name="Wangdi T."/>
            <person name="Weiand M."/>
            <person name="Wilkinson J."/>
            <person name="Wilson A."/>
            <person name="Yadav S."/>
            <person name="Young G."/>
            <person name="Yu Q."/>
            <person name="Zembek L."/>
            <person name="Zhong D."/>
            <person name="Zimmer A."/>
            <person name="Zwirko Z."/>
            <person name="Jaffe D.B."/>
            <person name="Alvarez P."/>
            <person name="Brockman W."/>
            <person name="Butler J."/>
            <person name="Chin C."/>
            <person name="Gnerre S."/>
            <person name="Grabherr M."/>
            <person name="Kleber M."/>
            <person name="Mauceli E."/>
            <person name="MacCallum I."/>
        </authorList>
    </citation>
    <scope>NUCLEOTIDE SEQUENCE [LARGE SCALE GENOMIC DNA]</scope>
    <source>
        <strain evidence="9">Tucson 14030-0811.24</strain>
    </source>
</reference>
<organism evidence="8 9">
    <name type="scientific">Drosophila willistoni</name>
    <name type="common">Fruit fly</name>
    <dbReference type="NCBI Taxonomy" id="7260"/>
    <lineage>
        <taxon>Eukaryota</taxon>
        <taxon>Metazoa</taxon>
        <taxon>Ecdysozoa</taxon>
        <taxon>Arthropoda</taxon>
        <taxon>Hexapoda</taxon>
        <taxon>Insecta</taxon>
        <taxon>Pterygota</taxon>
        <taxon>Neoptera</taxon>
        <taxon>Endopterygota</taxon>
        <taxon>Diptera</taxon>
        <taxon>Brachycera</taxon>
        <taxon>Muscomorpha</taxon>
        <taxon>Ephydroidea</taxon>
        <taxon>Drosophilidae</taxon>
        <taxon>Drosophila</taxon>
        <taxon>Sophophora</taxon>
    </lineage>
</organism>
<dbReference type="SMART" id="SM00020">
    <property type="entry name" value="Tryp_SPc"/>
    <property type="match status" value="1"/>
</dbReference>
<dbReference type="InterPro" id="IPR001254">
    <property type="entry name" value="Trypsin_dom"/>
</dbReference>
<evidence type="ECO:0000259" key="7">
    <source>
        <dbReference type="PROSITE" id="PS50240"/>
    </source>
</evidence>
<comment type="subcellular location">
    <subcellularLocation>
        <location evidence="1">Secreted</location>
    </subcellularLocation>
</comment>
<dbReference type="Pfam" id="PF00089">
    <property type="entry name" value="Trypsin"/>
    <property type="match status" value="1"/>
</dbReference>
<evidence type="ECO:0000256" key="4">
    <source>
        <dbReference type="ARBA" id="ARBA00068096"/>
    </source>
</evidence>
<proteinExistence type="predicted"/>
<dbReference type="PANTHER" id="PTHR24258">
    <property type="entry name" value="SERINE PROTEASE-RELATED"/>
    <property type="match status" value="1"/>
</dbReference>
<dbReference type="SUPFAM" id="SSF50494">
    <property type="entry name" value="Trypsin-like serine proteases"/>
    <property type="match status" value="1"/>
</dbReference>
<feature type="chain" id="PRO_5006387408" description="Phenoloxidase-activating factor 2" evidence="6">
    <location>
        <begin position="24"/>
        <end position="417"/>
    </location>
</feature>
<evidence type="ECO:0000256" key="6">
    <source>
        <dbReference type="SAM" id="SignalP"/>
    </source>
</evidence>
<evidence type="ECO:0000256" key="2">
    <source>
        <dbReference type="ARBA" id="ARBA00022525"/>
    </source>
</evidence>
<sequence>MRSRNQFFIVTLSALFAIFNVECAPQAGSIADKNIKDIFNTNPSVPTPSGGIGKIVQPDTGGPSIIGSISGKSNNCQCVVYYMCDPSTNSVTEPETFDGFGEIDIRFGNDDPVCELSVEKCCALNRTLTEVLNPKPLEQRPNRPTGCGIRNVNGLDFTLGSTTDDKSGFGEFPWTIALLRSGNATYFCAGSLIHPQVVMTAVHCVIGQQPGSFVARAGEWDSQTTKERLPYQEQSVQRIITHPNYKSRNVANDFALLILSQPFILGDHINVVCLPQQNASPAPGTSCFSSGWGKDVFGASGKYSAIMKRVPLPVVDFDTCQHQFRGTRLGPKFALDRSFMCAGGQRGVDTCQGDGGAPLACPIGIPSENRYQLSGMVAWGIGCNDDVPAAYANVALARSWIDDRLLENGLAISDYAV</sequence>
<name>A0A0Q9X2L0_DROWI</name>
<accession>A0A0Q9X2L0</accession>
<dbReference type="PROSITE" id="PS50240">
    <property type="entry name" value="TRYPSIN_DOM"/>
    <property type="match status" value="1"/>
</dbReference>
<keyword evidence="2" id="KW-0964">Secreted</keyword>
<dbReference type="InterPro" id="IPR001314">
    <property type="entry name" value="Peptidase_S1A"/>
</dbReference>
<protein>
    <recommendedName>
        <fullName evidence="4">Phenoloxidase-activating factor 2</fullName>
    </recommendedName>
    <alternativeName>
        <fullName evidence="5">Prophenoloxidase-activating factor II</fullName>
    </alternativeName>
</protein>
<dbReference type="SMR" id="A0A0Q9X2L0"/>
<dbReference type="InterPro" id="IPR043504">
    <property type="entry name" value="Peptidase_S1_PA_chymotrypsin"/>
</dbReference>
<gene>
    <name evidence="8" type="primary">Dwil\GK12917</name>
    <name evidence="8" type="ORF">Dwil_GK12917</name>
</gene>
<dbReference type="Gene3D" id="2.40.10.10">
    <property type="entry name" value="Trypsin-like serine proteases"/>
    <property type="match status" value="1"/>
</dbReference>
<evidence type="ECO:0000256" key="3">
    <source>
        <dbReference type="ARBA" id="ARBA00023157"/>
    </source>
</evidence>
<keyword evidence="3" id="KW-1015">Disulfide bond</keyword>
<dbReference type="OrthoDB" id="6261922at2759"/>
<evidence type="ECO:0000313" key="9">
    <source>
        <dbReference type="Proteomes" id="UP000007798"/>
    </source>
</evidence>
<dbReference type="STRING" id="7260.A0A0Q9X2L0"/>
<evidence type="ECO:0000256" key="1">
    <source>
        <dbReference type="ARBA" id="ARBA00004613"/>
    </source>
</evidence>
<evidence type="ECO:0000256" key="5">
    <source>
        <dbReference type="ARBA" id="ARBA00076468"/>
    </source>
</evidence>
<feature type="domain" description="Peptidase S1" evidence="7">
    <location>
        <begin position="158"/>
        <end position="406"/>
    </location>
</feature>
<dbReference type="Pfam" id="PF18322">
    <property type="entry name" value="CLIP_1"/>
    <property type="match status" value="1"/>
</dbReference>
<dbReference type="FunCoup" id="A0A0Q9X2L0">
    <property type="interactions" value="9"/>
</dbReference>
<dbReference type="GO" id="GO:0006508">
    <property type="term" value="P:proteolysis"/>
    <property type="evidence" value="ECO:0007669"/>
    <property type="project" value="InterPro"/>
</dbReference>
<dbReference type="CDD" id="cd00190">
    <property type="entry name" value="Tryp_SPc"/>
    <property type="match status" value="1"/>
</dbReference>
<feature type="signal peptide" evidence="6">
    <location>
        <begin position="1"/>
        <end position="23"/>
    </location>
</feature>
<dbReference type="PANTHER" id="PTHR24258:SF129">
    <property type="entry name" value="LP15124P-RELATED"/>
    <property type="match status" value="1"/>
</dbReference>
<dbReference type="InterPro" id="IPR009003">
    <property type="entry name" value="Peptidase_S1_PA"/>
</dbReference>
<dbReference type="KEGG" id="dwi:6650958"/>
<dbReference type="AlphaFoldDB" id="A0A0Q9X2L0"/>
<evidence type="ECO:0000313" key="8">
    <source>
        <dbReference type="EMBL" id="KRG00138.1"/>
    </source>
</evidence>
<dbReference type="GO" id="GO:0004252">
    <property type="term" value="F:serine-type endopeptidase activity"/>
    <property type="evidence" value="ECO:0007669"/>
    <property type="project" value="InterPro"/>
</dbReference>
<keyword evidence="6" id="KW-0732">Signal</keyword>
<dbReference type="FunFam" id="2.40.10.10:FF:000038">
    <property type="entry name" value="Serine protease"/>
    <property type="match status" value="1"/>
</dbReference>
<dbReference type="Proteomes" id="UP000007798">
    <property type="component" value="Unassembled WGS sequence"/>
</dbReference>
<dbReference type="InterPro" id="IPR041515">
    <property type="entry name" value="PPAF-2-like_Clip"/>
</dbReference>
<dbReference type="GO" id="GO:0005576">
    <property type="term" value="C:extracellular region"/>
    <property type="evidence" value="ECO:0007669"/>
    <property type="project" value="UniProtKB-SubCell"/>
</dbReference>